<feature type="region of interest" description="Disordered" evidence="1">
    <location>
        <begin position="1"/>
        <end position="30"/>
    </location>
</feature>
<name>A0A084VIS2_ANOSI</name>
<protein>
    <submittedName>
        <fullName evidence="2 3">Uncharacterized protein</fullName>
    </submittedName>
</protein>
<dbReference type="VEuPathDB" id="VectorBase:ASIC005182"/>
<dbReference type="AlphaFoldDB" id="A0A084VIS2"/>
<evidence type="ECO:0000313" key="4">
    <source>
        <dbReference type="Proteomes" id="UP000030765"/>
    </source>
</evidence>
<reference evidence="2 4" key="1">
    <citation type="journal article" date="2014" name="BMC Genomics">
        <title>Genome sequence of Anopheles sinensis provides insight into genetics basis of mosquito competence for malaria parasites.</title>
        <authorList>
            <person name="Zhou D."/>
            <person name="Zhang D."/>
            <person name="Ding G."/>
            <person name="Shi L."/>
            <person name="Hou Q."/>
            <person name="Ye Y."/>
            <person name="Xu Y."/>
            <person name="Zhou H."/>
            <person name="Xiong C."/>
            <person name="Li S."/>
            <person name="Yu J."/>
            <person name="Hong S."/>
            <person name="Yu X."/>
            <person name="Zou P."/>
            <person name="Chen C."/>
            <person name="Chang X."/>
            <person name="Wang W."/>
            <person name="Lv Y."/>
            <person name="Sun Y."/>
            <person name="Ma L."/>
            <person name="Shen B."/>
            <person name="Zhu C."/>
        </authorList>
    </citation>
    <scope>NUCLEOTIDE SEQUENCE [LARGE SCALE GENOMIC DNA]</scope>
</reference>
<dbReference type="EnsemblMetazoa" id="ASIC005182-RA">
    <property type="protein sequence ID" value="ASIC005182-PA"/>
    <property type="gene ID" value="ASIC005182"/>
</dbReference>
<evidence type="ECO:0000313" key="2">
    <source>
        <dbReference type="EMBL" id="KFB37866.1"/>
    </source>
</evidence>
<accession>A0A084VIS2</accession>
<organism evidence="2">
    <name type="scientific">Anopheles sinensis</name>
    <name type="common">Mosquito</name>
    <dbReference type="NCBI Taxonomy" id="74873"/>
    <lineage>
        <taxon>Eukaryota</taxon>
        <taxon>Metazoa</taxon>
        <taxon>Ecdysozoa</taxon>
        <taxon>Arthropoda</taxon>
        <taxon>Hexapoda</taxon>
        <taxon>Insecta</taxon>
        <taxon>Pterygota</taxon>
        <taxon>Neoptera</taxon>
        <taxon>Endopterygota</taxon>
        <taxon>Diptera</taxon>
        <taxon>Nematocera</taxon>
        <taxon>Culicoidea</taxon>
        <taxon>Culicidae</taxon>
        <taxon>Anophelinae</taxon>
        <taxon>Anopheles</taxon>
    </lineage>
</organism>
<proteinExistence type="predicted"/>
<dbReference type="Proteomes" id="UP000030765">
    <property type="component" value="Unassembled WGS sequence"/>
</dbReference>
<keyword evidence="4" id="KW-1185">Reference proteome</keyword>
<gene>
    <name evidence="2" type="ORF">ZHAS_00005182</name>
</gene>
<evidence type="ECO:0000313" key="3">
    <source>
        <dbReference type="EnsemblMetazoa" id="ASIC005182-PA"/>
    </source>
</evidence>
<feature type="compositionally biased region" description="Low complexity" evidence="1">
    <location>
        <begin position="8"/>
        <end position="21"/>
    </location>
</feature>
<dbReference type="EMBL" id="KE524855">
    <property type="protein sequence ID" value="KFB37866.1"/>
    <property type="molecule type" value="Genomic_DNA"/>
</dbReference>
<dbReference type="EMBL" id="ATLV01013388">
    <property type="status" value="NOT_ANNOTATED_CDS"/>
    <property type="molecule type" value="Genomic_DNA"/>
</dbReference>
<sequence>MQAHKQKGSQQQQQEQATGRSQLDDPLTDRRLQPSVKVLSVRCAVHNTAPCCTTPSMFDTSYRKPRNPYGGPQRATNIPASDPYCPSIDVCGSLRERATTCRSELPEPKPHRSAFSSSAHSYCCVPVLWVVVQYQDRYFSLHPQTLRTLPPKMPHSCFGSVWFVAVISESSAGLYFTD</sequence>
<evidence type="ECO:0000256" key="1">
    <source>
        <dbReference type="SAM" id="MobiDB-lite"/>
    </source>
</evidence>
<reference evidence="3" key="2">
    <citation type="submission" date="2020-05" db="UniProtKB">
        <authorList>
            <consortium name="EnsemblMetazoa"/>
        </authorList>
    </citation>
    <scope>IDENTIFICATION</scope>
</reference>